<evidence type="ECO:0000256" key="3">
    <source>
        <dbReference type="ARBA" id="ARBA00023027"/>
    </source>
</evidence>
<keyword evidence="9" id="KW-1185">Reference proteome</keyword>
<proteinExistence type="predicted"/>
<dbReference type="GO" id="GO:0008652">
    <property type="term" value="P:amino acid biosynthetic process"/>
    <property type="evidence" value="ECO:0007669"/>
    <property type="project" value="UniProtKB-KW"/>
</dbReference>
<evidence type="ECO:0000313" key="8">
    <source>
        <dbReference type="EMBL" id="AWV98201.1"/>
    </source>
</evidence>
<dbReference type="InterPro" id="IPR056179">
    <property type="entry name" value="DHQS_C"/>
</dbReference>
<dbReference type="KEGG" id="als:DJ013_08450"/>
<dbReference type="Pfam" id="PF24621">
    <property type="entry name" value="DHQS_C"/>
    <property type="match status" value="1"/>
</dbReference>
<protein>
    <submittedName>
        <fullName evidence="8">3-dehydroquinate synthase</fullName>
    </submittedName>
</protein>
<organism evidence="8 9">
    <name type="scientific">Arcticibacterium luteifluviistationis</name>
    <dbReference type="NCBI Taxonomy" id="1784714"/>
    <lineage>
        <taxon>Bacteria</taxon>
        <taxon>Pseudomonadati</taxon>
        <taxon>Bacteroidota</taxon>
        <taxon>Cytophagia</taxon>
        <taxon>Cytophagales</taxon>
        <taxon>Leadbetterellaceae</taxon>
        <taxon>Arcticibacterium</taxon>
    </lineage>
</organism>
<dbReference type="CDD" id="cd08198">
    <property type="entry name" value="DHQS-like"/>
    <property type="match status" value="1"/>
</dbReference>
<keyword evidence="4" id="KW-0057">Aromatic amino acid biosynthesis</keyword>
<feature type="domain" description="3-dehydroquinate synthase N-terminal" evidence="6">
    <location>
        <begin position="81"/>
        <end position="194"/>
    </location>
</feature>
<dbReference type="GO" id="GO:0009073">
    <property type="term" value="P:aromatic amino acid family biosynthetic process"/>
    <property type="evidence" value="ECO:0007669"/>
    <property type="project" value="UniProtKB-KW"/>
</dbReference>
<dbReference type="OrthoDB" id="9806583at2"/>
<evidence type="ECO:0000259" key="6">
    <source>
        <dbReference type="Pfam" id="PF01761"/>
    </source>
</evidence>
<reference evidence="8 9" key="1">
    <citation type="submission" date="2018-05" db="EMBL/GenBank/DDBJ databases">
        <title>Complete genome sequence of Arcticibacterium luteifluviistationis SM1504T, a cytophagaceae bacterium isolated from Arctic surface seawater.</title>
        <authorList>
            <person name="Li Y."/>
            <person name="Qin Q.-L."/>
        </authorList>
    </citation>
    <scope>NUCLEOTIDE SEQUENCE [LARGE SCALE GENOMIC DNA]</scope>
    <source>
        <strain evidence="8 9">SM1504</strain>
    </source>
</reference>
<dbReference type="NCBIfam" id="NF004852">
    <property type="entry name" value="PRK06203.1"/>
    <property type="match status" value="1"/>
</dbReference>
<evidence type="ECO:0000256" key="4">
    <source>
        <dbReference type="ARBA" id="ARBA00023141"/>
    </source>
</evidence>
<keyword evidence="3" id="KW-0520">NAD</keyword>
<evidence type="ECO:0000259" key="7">
    <source>
        <dbReference type="Pfam" id="PF24621"/>
    </source>
</evidence>
<comment type="cofactor">
    <cofactor evidence="1">
        <name>NAD(+)</name>
        <dbReference type="ChEBI" id="CHEBI:57540"/>
    </cofactor>
</comment>
<dbReference type="InterPro" id="IPR030960">
    <property type="entry name" value="DHQS/DOIS_N"/>
</dbReference>
<dbReference type="EMBL" id="CP029480">
    <property type="protein sequence ID" value="AWV98201.1"/>
    <property type="molecule type" value="Genomic_DNA"/>
</dbReference>
<feature type="domain" description="3-dehydroquinate synthase C-terminal" evidence="7">
    <location>
        <begin position="196"/>
        <end position="322"/>
    </location>
</feature>
<gene>
    <name evidence="8" type="ORF">DJ013_08450</name>
</gene>
<dbReference type="Pfam" id="PF01761">
    <property type="entry name" value="DHQ_synthase"/>
    <property type="match status" value="1"/>
</dbReference>
<name>A0A2Z4GAQ1_9BACT</name>
<dbReference type="Gene3D" id="3.40.50.1970">
    <property type="match status" value="1"/>
</dbReference>
<dbReference type="GO" id="GO:0003856">
    <property type="term" value="F:3-dehydroquinate synthase activity"/>
    <property type="evidence" value="ECO:0007669"/>
    <property type="project" value="TreeGrafter"/>
</dbReference>
<dbReference type="RefSeq" id="WP_111371315.1">
    <property type="nucleotide sequence ID" value="NZ_CP029480.1"/>
</dbReference>
<keyword evidence="2" id="KW-0028">Amino-acid biosynthesis</keyword>
<sequence length="390" mass="43392">MNIEQSFSINYKYQILFTRNMFNVSNTELFDTLNENKESSKAIQVSFVIDSGLNDCQPELISNIEKYVAAFPKLKLACKPIIVTGGEDAKNTMAEFEKTLSMINEAKIDRHSFLLAIGGGAVLDMAGFAAAVGHRGIRHIRIPTTVLSQNDSGVGVKNSINFFGKKNFLGTFAPPFAVINDLTFLTSLDERDWRAGMSEAVKVALIKDAVFFDWLEANAIALNNRDLEAMEKLVFDCAKLHTHHISNSNDPFEMGSSRPLDFGHWAAHKMEQLTNFGIKHGEAVAIGIGLDIVYGTYAGFMTEATADRILKVLSNLGFDTFHPVLLNEAGTHINPELLKGLEEFREHLGGELTITMVEKIGDKFDVHEMNTDWIEKSALTLLKKQETYAY</sequence>
<keyword evidence="5" id="KW-0456">Lyase</keyword>
<dbReference type="PANTHER" id="PTHR43622:SF7">
    <property type="entry name" value="3-DEHYDROQUINATE SYNTHASE, CHLOROPLASTIC"/>
    <property type="match status" value="1"/>
</dbReference>
<evidence type="ECO:0000256" key="2">
    <source>
        <dbReference type="ARBA" id="ARBA00022605"/>
    </source>
</evidence>
<accession>A0A2Z4GAQ1</accession>
<dbReference type="Gene3D" id="1.20.1090.10">
    <property type="entry name" value="Dehydroquinate synthase-like - alpha domain"/>
    <property type="match status" value="1"/>
</dbReference>
<dbReference type="SUPFAM" id="SSF56796">
    <property type="entry name" value="Dehydroquinate synthase-like"/>
    <property type="match status" value="1"/>
</dbReference>
<evidence type="ECO:0000313" key="9">
    <source>
        <dbReference type="Proteomes" id="UP000249873"/>
    </source>
</evidence>
<dbReference type="InterPro" id="IPR050071">
    <property type="entry name" value="Dehydroquinate_synthase"/>
</dbReference>
<dbReference type="AlphaFoldDB" id="A0A2Z4GAQ1"/>
<dbReference type="PANTHER" id="PTHR43622">
    <property type="entry name" value="3-DEHYDROQUINATE SYNTHASE"/>
    <property type="match status" value="1"/>
</dbReference>
<evidence type="ECO:0000256" key="5">
    <source>
        <dbReference type="ARBA" id="ARBA00023239"/>
    </source>
</evidence>
<dbReference type="Proteomes" id="UP000249873">
    <property type="component" value="Chromosome"/>
</dbReference>
<evidence type="ECO:0000256" key="1">
    <source>
        <dbReference type="ARBA" id="ARBA00001911"/>
    </source>
</evidence>